<keyword evidence="1" id="KW-0732">Signal</keyword>
<gene>
    <name evidence="2" type="ORF">KUTeg_018843</name>
</gene>
<dbReference type="EMBL" id="JARBDR010000917">
    <property type="protein sequence ID" value="KAJ8302447.1"/>
    <property type="molecule type" value="Genomic_DNA"/>
</dbReference>
<sequence length="140" mass="16408">MTTILWQLVSFILMAGTCLGMIEEIQTPTNIQNCYNRYSRNTRLTRSVGDIINWICVQRNVIRAPSRSDLMLSNASYSDLLWWNDLVQSVDPMFNIGKSHGPIRIRKEYRRLSDMERFRFHAAIKTLKQIPLIQFDVLEV</sequence>
<reference evidence="2 3" key="1">
    <citation type="submission" date="2022-12" db="EMBL/GenBank/DDBJ databases">
        <title>Chromosome-level genome of Tegillarca granosa.</title>
        <authorList>
            <person name="Kim J."/>
        </authorList>
    </citation>
    <scope>NUCLEOTIDE SEQUENCE [LARGE SCALE GENOMIC DNA]</scope>
    <source>
        <strain evidence="2">Teg-2019</strain>
        <tissue evidence="2">Adductor muscle</tissue>
    </source>
</reference>
<accession>A0ABQ9EEX3</accession>
<dbReference type="SUPFAM" id="SSF48056">
    <property type="entry name" value="Di-copper centre-containing domain"/>
    <property type="match status" value="1"/>
</dbReference>
<feature type="signal peptide" evidence="1">
    <location>
        <begin position="1"/>
        <end position="20"/>
    </location>
</feature>
<evidence type="ECO:0000313" key="2">
    <source>
        <dbReference type="EMBL" id="KAJ8302447.1"/>
    </source>
</evidence>
<proteinExistence type="predicted"/>
<evidence type="ECO:0000313" key="3">
    <source>
        <dbReference type="Proteomes" id="UP001217089"/>
    </source>
</evidence>
<evidence type="ECO:0000256" key="1">
    <source>
        <dbReference type="SAM" id="SignalP"/>
    </source>
</evidence>
<organism evidence="2 3">
    <name type="scientific">Tegillarca granosa</name>
    <name type="common">Malaysian cockle</name>
    <name type="synonym">Anadara granosa</name>
    <dbReference type="NCBI Taxonomy" id="220873"/>
    <lineage>
        <taxon>Eukaryota</taxon>
        <taxon>Metazoa</taxon>
        <taxon>Spiralia</taxon>
        <taxon>Lophotrochozoa</taxon>
        <taxon>Mollusca</taxon>
        <taxon>Bivalvia</taxon>
        <taxon>Autobranchia</taxon>
        <taxon>Pteriomorphia</taxon>
        <taxon>Arcoida</taxon>
        <taxon>Arcoidea</taxon>
        <taxon>Arcidae</taxon>
        <taxon>Tegillarca</taxon>
    </lineage>
</organism>
<comment type="caution">
    <text evidence="2">The sequence shown here is derived from an EMBL/GenBank/DDBJ whole genome shotgun (WGS) entry which is preliminary data.</text>
</comment>
<name>A0ABQ9EEX3_TEGGR</name>
<keyword evidence="3" id="KW-1185">Reference proteome</keyword>
<protein>
    <submittedName>
        <fullName evidence="2">Uncharacterized protein</fullName>
    </submittedName>
</protein>
<dbReference type="InterPro" id="IPR008922">
    <property type="entry name" value="Di-copper_centre_dom_sf"/>
</dbReference>
<feature type="chain" id="PRO_5045239375" evidence="1">
    <location>
        <begin position="21"/>
        <end position="140"/>
    </location>
</feature>
<dbReference type="Proteomes" id="UP001217089">
    <property type="component" value="Unassembled WGS sequence"/>
</dbReference>